<evidence type="ECO:0000259" key="7">
    <source>
        <dbReference type="Pfam" id="PF04239"/>
    </source>
</evidence>
<evidence type="ECO:0000256" key="4">
    <source>
        <dbReference type="ARBA" id="ARBA00022692"/>
    </source>
</evidence>
<keyword evidence="3" id="KW-1003">Cell membrane</keyword>
<dbReference type="PANTHER" id="PTHR34582:SF6">
    <property type="entry name" value="UPF0702 TRANSMEMBRANE PROTEIN YCAP"/>
    <property type="match status" value="1"/>
</dbReference>
<keyword evidence="5" id="KW-1133">Transmembrane helix</keyword>
<dbReference type="Gene3D" id="3.30.240.20">
    <property type="entry name" value="bsu07140 like domains"/>
    <property type="match status" value="1"/>
</dbReference>
<evidence type="ECO:0000256" key="6">
    <source>
        <dbReference type="ARBA" id="ARBA00023136"/>
    </source>
</evidence>
<organism evidence="8 9">
    <name type="scientific">Diaphorobacter ruginosibacter</name>
    <dbReference type="NCBI Taxonomy" id="1715720"/>
    <lineage>
        <taxon>Bacteria</taxon>
        <taxon>Pseudomonadati</taxon>
        <taxon>Pseudomonadota</taxon>
        <taxon>Betaproteobacteria</taxon>
        <taxon>Burkholderiales</taxon>
        <taxon>Comamonadaceae</taxon>
        <taxon>Diaphorobacter</taxon>
    </lineage>
</organism>
<dbReference type="InterPro" id="IPR007353">
    <property type="entry name" value="DUF421"/>
</dbReference>
<keyword evidence="4" id="KW-0812">Transmembrane</keyword>
<name>A0A7G9RJ55_9BURK</name>
<comment type="subcellular location">
    <subcellularLocation>
        <location evidence="1">Cell membrane</location>
        <topology evidence="1">Multi-pass membrane protein</topology>
    </subcellularLocation>
</comment>
<dbReference type="EMBL" id="CP060714">
    <property type="protein sequence ID" value="QNN55630.1"/>
    <property type="molecule type" value="Genomic_DNA"/>
</dbReference>
<reference evidence="8 9" key="1">
    <citation type="submission" date="2020-08" db="EMBL/GenBank/DDBJ databases">
        <title>Genome sequence of Diaphorobacter ruginosibacter DSM 27467T.</title>
        <authorList>
            <person name="Hyun D.-W."/>
            <person name="Bae J.-W."/>
        </authorList>
    </citation>
    <scope>NUCLEOTIDE SEQUENCE [LARGE SCALE GENOMIC DNA]</scope>
    <source>
        <strain evidence="8 9">DSM 27467</strain>
    </source>
</reference>
<keyword evidence="9" id="KW-1185">Reference proteome</keyword>
<dbReference type="AlphaFoldDB" id="A0A7G9RJ55"/>
<evidence type="ECO:0000256" key="2">
    <source>
        <dbReference type="ARBA" id="ARBA00006448"/>
    </source>
</evidence>
<comment type="similarity">
    <text evidence="2">Belongs to the UPF0702 family.</text>
</comment>
<evidence type="ECO:0000256" key="3">
    <source>
        <dbReference type="ARBA" id="ARBA00022475"/>
    </source>
</evidence>
<evidence type="ECO:0000256" key="5">
    <source>
        <dbReference type="ARBA" id="ARBA00022989"/>
    </source>
</evidence>
<gene>
    <name evidence="8" type="ORF">H9K76_13370</name>
</gene>
<dbReference type="Pfam" id="PF04239">
    <property type="entry name" value="DUF421"/>
    <property type="match status" value="1"/>
</dbReference>
<keyword evidence="6" id="KW-0472">Membrane</keyword>
<evidence type="ECO:0000313" key="8">
    <source>
        <dbReference type="EMBL" id="QNN55630.1"/>
    </source>
</evidence>
<dbReference type="GO" id="GO:0005886">
    <property type="term" value="C:plasma membrane"/>
    <property type="evidence" value="ECO:0007669"/>
    <property type="project" value="UniProtKB-SubCell"/>
</dbReference>
<feature type="domain" description="YetF C-terminal" evidence="7">
    <location>
        <begin position="80"/>
        <end position="145"/>
    </location>
</feature>
<dbReference type="RefSeq" id="WP_187595903.1">
    <property type="nucleotide sequence ID" value="NZ_CP060714.1"/>
</dbReference>
<dbReference type="InterPro" id="IPR023090">
    <property type="entry name" value="UPF0702_alpha/beta_dom_sf"/>
</dbReference>
<dbReference type="Proteomes" id="UP000515811">
    <property type="component" value="Chromosome"/>
</dbReference>
<protein>
    <submittedName>
        <fullName evidence="8">DUF421 domain-containing protein</fullName>
    </submittedName>
</protein>
<sequence>MILRGSAVYWFLFLLFRFVLRRDVRSMGVADLLFVVLVADAASNAMQGDYKSIGDGMVLVSTLAAWNYAMDWLAFRLAPVARFMEPPPEVVVRNGQPNHRLLVRQMMSLHELESKLRSLGVESLAQVRIARLESDGSLSVFTFDDKAHHGPSEGQPPAGGT</sequence>
<evidence type="ECO:0000256" key="1">
    <source>
        <dbReference type="ARBA" id="ARBA00004651"/>
    </source>
</evidence>
<proteinExistence type="inferred from homology"/>
<dbReference type="KEGG" id="drg:H9K76_13370"/>
<dbReference type="PANTHER" id="PTHR34582">
    <property type="entry name" value="UPF0702 TRANSMEMBRANE PROTEIN YCAP"/>
    <property type="match status" value="1"/>
</dbReference>
<accession>A0A7G9RJ55</accession>
<evidence type="ECO:0000313" key="9">
    <source>
        <dbReference type="Proteomes" id="UP000515811"/>
    </source>
</evidence>